<dbReference type="GO" id="GO:0000155">
    <property type="term" value="F:phosphorelay sensor kinase activity"/>
    <property type="evidence" value="ECO:0007669"/>
    <property type="project" value="InterPro"/>
</dbReference>
<dbReference type="SUPFAM" id="SSF55874">
    <property type="entry name" value="ATPase domain of HSP90 chaperone/DNA topoisomerase II/histidine kinase"/>
    <property type="match status" value="1"/>
</dbReference>
<evidence type="ECO:0000256" key="3">
    <source>
        <dbReference type="ARBA" id="ARBA00012438"/>
    </source>
</evidence>
<evidence type="ECO:0000256" key="12">
    <source>
        <dbReference type="PROSITE-ProRule" id="PRU00169"/>
    </source>
</evidence>
<dbReference type="SUPFAM" id="SSF158472">
    <property type="entry name" value="HAMP domain-like"/>
    <property type="match status" value="1"/>
</dbReference>
<dbReference type="PROSITE" id="PS50885">
    <property type="entry name" value="HAMP"/>
    <property type="match status" value="1"/>
</dbReference>
<dbReference type="SMART" id="SM00065">
    <property type="entry name" value="GAF"/>
    <property type="match status" value="1"/>
</dbReference>
<evidence type="ECO:0000259" key="16">
    <source>
        <dbReference type="PROSITE" id="PS50112"/>
    </source>
</evidence>
<dbReference type="CDD" id="cd16922">
    <property type="entry name" value="HATPase_EvgS-ArcB-TorS-like"/>
    <property type="match status" value="1"/>
</dbReference>
<dbReference type="Pfam" id="PF13185">
    <property type="entry name" value="GAF_2"/>
    <property type="match status" value="1"/>
</dbReference>
<dbReference type="EMBL" id="CP029042">
    <property type="protein sequence ID" value="AZS76101.1"/>
    <property type="molecule type" value="Genomic_DNA"/>
</dbReference>
<dbReference type="SMART" id="SM00304">
    <property type="entry name" value="HAMP"/>
    <property type="match status" value="1"/>
</dbReference>
<dbReference type="Gene3D" id="3.30.565.10">
    <property type="entry name" value="Histidine kinase-like ATPase, C-terminal domain"/>
    <property type="match status" value="1"/>
</dbReference>
<feature type="modified residue" description="4-aspartylphosphate" evidence="12">
    <location>
        <position position="926"/>
    </location>
</feature>
<dbReference type="CDD" id="cd00082">
    <property type="entry name" value="HisKA"/>
    <property type="match status" value="1"/>
</dbReference>
<keyword evidence="7" id="KW-0547">Nucleotide-binding</keyword>
<dbReference type="InterPro" id="IPR005467">
    <property type="entry name" value="His_kinase_dom"/>
</dbReference>
<proteinExistence type="predicted"/>
<organism evidence="19 20">
    <name type="scientific">Streptomyces lydicus</name>
    <dbReference type="NCBI Taxonomy" id="47763"/>
    <lineage>
        <taxon>Bacteria</taxon>
        <taxon>Bacillati</taxon>
        <taxon>Actinomycetota</taxon>
        <taxon>Actinomycetes</taxon>
        <taxon>Kitasatosporales</taxon>
        <taxon>Streptomycetaceae</taxon>
        <taxon>Streptomyces</taxon>
    </lineage>
</organism>
<dbReference type="NCBIfam" id="TIGR00229">
    <property type="entry name" value="sensory_box"/>
    <property type="match status" value="1"/>
</dbReference>
<evidence type="ECO:0000256" key="6">
    <source>
        <dbReference type="ARBA" id="ARBA00022692"/>
    </source>
</evidence>
<evidence type="ECO:0000313" key="20">
    <source>
        <dbReference type="Proteomes" id="UP000275579"/>
    </source>
</evidence>
<dbReference type="PANTHER" id="PTHR45339">
    <property type="entry name" value="HYBRID SIGNAL TRANSDUCTION HISTIDINE KINASE J"/>
    <property type="match status" value="1"/>
</dbReference>
<feature type="domain" description="Response regulatory" evidence="15">
    <location>
        <begin position="876"/>
        <end position="991"/>
    </location>
</feature>
<dbReference type="PROSITE" id="PS50110">
    <property type="entry name" value="RESPONSE_REGULATORY"/>
    <property type="match status" value="2"/>
</dbReference>
<dbReference type="SMART" id="SM00448">
    <property type="entry name" value="REC"/>
    <property type="match status" value="2"/>
</dbReference>
<evidence type="ECO:0000256" key="7">
    <source>
        <dbReference type="ARBA" id="ARBA00022741"/>
    </source>
</evidence>
<dbReference type="InterPro" id="IPR003018">
    <property type="entry name" value="GAF"/>
</dbReference>
<dbReference type="EC" id="2.7.13.3" evidence="3"/>
<keyword evidence="5" id="KW-0808">Transferase</keyword>
<dbReference type="Proteomes" id="UP000275579">
    <property type="component" value="Chromosome"/>
</dbReference>
<evidence type="ECO:0000259" key="15">
    <source>
        <dbReference type="PROSITE" id="PS50110"/>
    </source>
</evidence>
<feature type="domain" description="PAC" evidence="17">
    <location>
        <begin position="557"/>
        <end position="609"/>
    </location>
</feature>
<dbReference type="SUPFAM" id="SSF55785">
    <property type="entry name" value="PYP-like sensor domain (PAS domain)"/>
    <property type="match status" value="1"/>
</dbReference>
<dbReference type="SMART" id="SM00091">
    <property type="entry name" value="PAS"/>
    <property type="match status" value="1"/>
</dbReference>
<protein>
    <recommendedName>
        <fullName evidence="3">histidine kinase</fullName>
        <ecNumber evidence="3">2.7.13.3</ecNumber>
    </recommendedName>
</protein>
<evidence type="ECO:0000259" key="14">
    <source>
        <dbReference type="PROSITE" id="PS50109"/>
    </source>
</evidence>
<keyword evidence="13" id="KW-0472">Membrane</keyword>
<evidence type="ECO:0000256" key="4">
    <source>
        <dbReference type="ARBA" id="ARBA00022553"/>
    </source>
</evidence>
<dbReference type="InterPro" id="IPR011006">
    <property type="entry name" value="CheY-like_superfamily"/>
</dbReference>
<dbReference type="RefSeq" id="WP_127154790.1">
    <property type="nucleotide sequence ID" value="NZ_CP029042.1"/>
</dbReference>
<name>A0A3S9YMA4_9ACTN</name>
<dbReference type="FunFam" id="3.30.565.10:FF:000078">
    <property type="entry name" value="Two-component sensor histidine kinase"/>
    <property type="match status" value="1"/>
</dbReference>
<feature type="domain" description="Response regulatory" evidence="15">
    <location>
        <begin position="1018"/>
        <end position="1135"/>
    </location>
</feature>
<dbReference type="InterPro" id="IPR000014">
    <property type="entry name" value="PAS"/>
</dbReference>
<keyword evidence="4 12" id="KW-0597">Phosphoprotein</keyword>
<dbReference type="Gene3D" id="3.40.50.2300">
    <property type="match status" value="2"/>
</dbReference>
<dbReference type="InterPro" id="IPR003661">
    <property type="entry name" value="HisK_dim/P_dom"/>
</dbReference>
<comment type="subcellular location">
    <subcellularLocation>
        <location evidence="2">Cell membrane</location>
    </subcellularLocation>
</comment>
<dbReference type="PROSITE" id="PS50112">
    <property type="entry name" value="PAS"/>
    <property type="match status" value="1"/>
</dbReference>
<dbReference type="SUPFAM" id="SSF47384">
    <property type="entry name" value="Homodimeric domain of signal transducing histidine kinase"/>
    <property type="match status" value="1"/>
</dbReference>
<evidence type="ECO:0000256" key="10">
    <source>
        <dbReference type="ARBA" id="ARBA00022989"/>
    </source>
</evidence>
<dbReference type="Gene3D" id="1.10.287.130">
    <property type="match status" value="1"/>
</dbReference>
<feature type="domain" description="Histidine kinase" evidence="14">
    <location>
        <begin position="627"/>
        <end position="856"/>
    </location>
</feature>
<keyword evidence="11" id="KW-0902">Two-component regulatory system</keyword>
<dbReference type="SMART" id="SM00387">
    <property type="entry name" value="HATPase_c"/>
    <property type="match status" value="1"/>
</dbReference>
<dbReference type="SUPFAM" id="SSF55781">
    <property type="entry name" value="GAF domain-like"/>
    <property type="match status" value="1"/>
</dbReference>
<keyword evidence="10 13" id="KW-1133">Transmembrane helix</keyword>
<evidence type="ECO:0000256" key="13">
    <source>
        <dbReference type="SAM" id="Phobius"/>
    </source>
</evidence>
<keyword evidence="9" id="KW-0067">ATP-binding</keyword>
<dbReference type="GO" id="GO:0005524">
    <property type="term" value="F:ATP binding"/>
    <property type="evidence" value="ECO:0007669"/>
    <property type="project" value="UniProtKB-KW"/>
</dbReference>
<dbReference type="CDD" id="cd00130">
    <property type="entry name" value="PAS"/>
    <property type="match status" value="1"/>
</dbReference>
<dbReference type="InterPro" id="IPR036890">
    <property type="entry name" value="HATPase_C_sf"/>
</dbReference>
<dbReference type="InterPro" id="IPR003594">
    <property type="entry name" value="HATPase_dom"/>
</dbReference>
<gene>
    <name evidence="19" type="ORF">DDE74_39290</name>
</gene>
<accession>A0A3S9YMA4</accession>
<dbReference type="GO" id="GO:0005886">
    <property type="term" value="C:plasma membrane"/>
    <property type="evidence" value="ECO:0007669"/>
    <property type="project" value="UniProtKB-SubCell"/>
</dbReference>
<keyword evidence="8" id="KW-0418">Kinase</keyword>
<evidence type="ECO:0000256" key="11">
    <source>
        <dbReference type="ARBA" id="ARBA00023012"/>
    </source>
</evidence>
<dbReference type="Gene3D" id="3.30.450.40">
    <property type="match status" value="1"/>
</dbReference>
<evidence type="ECO:0000259" key="17">
    <source>
        <dbReference type="PROSITE" id="PS50113"/>
    </source>
</evidence>
<evidence type="ECO:0000256" key="2">
    <source>
        <dbReference type="ARBA" id="ARBA00004236"/>
    </source>
</evidence>
<dbReference type="SUPFAM" id="SSF52172">
    <property type="entry name" value="CheY-like"/>
    <property type="match status" value="2"/>
</dbReference>
<evidence type="ECO:0000256" key="5">
    <source>
        <dbReference type="ARBA" id="ARBA00022679"/>
    </source>
</evidence>
<dbReference type="PANTHER" id="PTHR45339:SF1">
    <property type="entry name" value="HYBRID SIGNAL TRANSDUCTION HISTIDINE KINASE J"/>
    <property type="match status" value="1"/>
</dbReference>
<feature type="domain" description="HAMP" evidence="18">
    <location>
        <begin position="252"/>
        <end position="304"/>
    </location>
</feature>
<evidence type="ECO:0000313" key="19">
    <source>
        <dbReference type="EMBL" id="AZS76101.1"/>
    </source>
</evidence>
<dbReference type="AlphaFoldDB" id="A0A3S9YMA4"/>
<dbReference type="FunFam" id="1.10.287.130:FF:000002">
    <property type="entry name" value="Two-component osmosensing histidine kinase"/>
    <property type="match status" value="1"/>
</dbReference>
<dbReference type="CDD" id="cd17546">
    <property type="entry name" value="REC_hyHK_CKI1_RcsC-like"/>
    <property type="match status" value="1"/>
</dbReference>
<dbReference type="Pfam" id="PF00672">
    <property type="entry name" value="HAMP"/>
    <property type="match status" value="1"/>
</dbReference>
<dbReference type="InterPro" id="IPR036097">
    <property type="entry name" value="HisK_dim/P_sf"/>
</dbReference>
<dbReference type="InterPro" id="IPR004358">
    <property type="entry name" value="Sig_transdc_His_kin-like_C"/>
</dbReference>
<dbReference type="Pfam" id="PF02518">
    <property type="entry name" value="HATPase_c"/>
    <property type="match status" value="1"/>
</dbReference>
<dbReference type="Gene3D" id="6.10.340.10">
    <property type="match status" value="1"/>
</dbReference>
<reference evidence="19 20" key="1">
    <citation type="submission" date="2018-04" db="EMBL/GenBank/DDBJ databases">
        <title>Complete genome sequences of Streptomyces lydicus strain WYEC and characterization of antagonistic properties of biological control agents.</title>
        <authorList>
            <person name="Mariita R.M."/>
            <person name="Sello J.K."/>
        </authorList>
    </citation>
    <scope>NUCLEOTIDE SEQUENCE [LARGE SCALE GENOMIC DNA]</scope>
    <source>
        <strain evidence="19 20">WYEC 108</strain>
    </source>
</reference>
<feature type="domain" description="PAS" evidence="16">
    <location>
        <begin position="479"/>
        <end position="524"/>
    </location>
</feature>
<evidence type="ECO:0000256" key="1">
    <source>
        <dbReference type="ARBA" id="ARBA00000085"/>
    </source>
</evidence>
<keyword evidence="6 13" id="KW-0812">Transmembrane</keyword>
<dbReference type="InterPro" id="IPR035965">
    <property type="entry name" value="PAS-like_dom_sf"/>
</dbReference>
<evidence type="ECO:0000256" key="9">
    <source>
        <dbReference type="ARBA" id="ARBA00022840"/>
    </source>
</evidence>
<dbReference type="Pfam" id="PF13426">
    <property type="entry name" value="PAS_9"/>
    <property type="match status" value="1"/>
</dbReference>
<evidence type="ECO:0000256" key="8">
    <source>
        <dbReference type="ARBA" id="ARBA00022777"/>
    </source>
</evidence>
<dbReference type="PRINTS" id="PR00344">
    <property type="entry name" value="BCTRLSENSOR"/>
</dbReference>
<dbReference type="InterPro" id="IPR029016">
    <property type="entry name" value="GAF-like_dom_sf"/>
</dbReference>
<feature type="transmembrane region" description="Helical" evidence="13">
    <location>
        <begin position="228"/>
        <end position="250"/>
    </location>
</feature>
<dbReference type="SMART" id="SM00388">
    <property type="entry name" value="HisKA"/>
    <property type="match status" value="1"/>
</dbReference>
<dbReference type="PROSITE" id="PS50109">
    <property type="entry name" value="HIS_KIN"/>
    <property type="match status" value="1"/>
</dbReference>
<dbReference type="InterPro" id="IPR000700">
    <property type="entry name" value="PAS-assoc_C"/>
</dbReference>
<dbReference type="Pfam" id="PF00072">
    <property type="entry name" value="Response_reg"/>
    <property type="match status" value="2"/>
</dbReference>
<evidence type="ECO:0000259" key="18">
    <source>
        <dbReference type="PROSITE" id="PS50885"/>
    </source>
</evidence>
<dbReference type="Gene3D" id="3.30.450.20">
    <property type="entry name" value="PAS domain"/>
    <property type="match status" value="1"/>
</dbReference>
<dbReference type="InterPro" id="IPR001789">
    <property type="entry name" value="Sig_transdc_resp-reg_receiver"/>
</dbReference>
<dbReference type="PROSITE" id="PS50113">
    <property type="entry name" value="PAC"/>
    <property type="match status" value="1"/>
</dbReference>
<dbReference type="CDD" id="cd06225">
    <property type="entry name" value="HAMP"/>
    <property type="match status" value="1"/>
</dbReference>
<feature type="modified residue" description="4-aspartylphosphate" evidence="12">
    <location>
        <position position="1067"/>
    </location>
</feature>
<comment type="catalytic activity">
    <reaction evidence="1">
        <text>ATP + protein L-histidine = ADP + protein N-phospho-L-histidine.</text>
        <dbReference type="EC" id="2.7.13.3"/>
    </reaction>
</comment>
<dbReference type="Pfam" id="PF00512">
    <property type="entry name" value="HisKA"/>
    <property type="match status" value="1"/>
</dbReference>
<dbReference type="InterPro" id="IPR003660">
    <property type="entry name" value="HAMP_dom"/>
</dbReference>
<sequence length="1149" mass="124322">MKRSVGRRVSVSLRMLVRVFVLVNALLLAVVLTLSVVAVQSMQDAARAESRRSESLRLADELRQTSDDLTRMARTYSVTGEPRYRDYFVEILAIRDGRAPRPEQYDRVYWDVITDTGRRPTSSGPAVSFDTLAARAGFTGEELTLLKTARSRSDALARLEETAFAEIDSTAGTSRAAAGRDRAAALLYGADYHHAKAQIMQPIGRVFELVDVRTHRETAQAVGRATTYSSAAVGVALVMLCGMAVVAVVARRAIIRPVTMLDHATARIAEGDLRVRAPVGGMSEISSLATRFNGMAERVRLRTGELELLQRVAVTANEAADLTEATQVVLDLVCGYTGWQVGHAYWPAPDAARAEGAKLVPSQIWHSDDSAEFRAFRQARETSPLTPGKGLPGRVFASGKTEWIVDVTKAPEFSGVGHADDIGVHAAMGFPVLVGDEVVAVLEFFSFQPAEPDGALLDLMGNIGTQLGRVVDRMRAETAARNVNLLLESTAEGIYATDLQGNCTFVNKAAAEILGYEPDSLVGKHMHELCSHTHRNGLPCSIEECPICVAYRTGRGRETEGEMFRRRNGAVFPVACTSYPISEKGEVRGAVVAFSDVTARRRAEEALQQAKEAAESANNAKSAFLATMSHEIRTPMNTIIGMTGLLLDTELDHEQRDFAGIVRESAEALLTLINDILDFSKIEASKLKLEHQPFHVGECAEAALELVAAEAAAKNIELACLVDPAAPEGMVGDVTRLRQVLLNLLSNAVKFTERGEIVVTVDAEPLADAGAGPAASPRYRWHFAVRDTGIGIAPNRIEGLFDLFSQVDVSTTRRYGGTGLGLAISKRLCELMGGTIFVSSRQGEGSTFRFTVEGETAAVRRRGPVPEARPELAGKRVLVIDGSAVNRQILMTQMASWGMQPITTESPAEALEWLSAGAQFDLGILDAKMPERNGPTLTETIRATQQHRSIPLIMLTSLGQQRNALPNSQIAAYLTKPIRPSQLFDTIISVFTGQLAGAVSAVERAPGTHRSAPQGALRILVAEDHAVNQRLAVLLLDKLGYRADVASTGLEALAALERQPYDVILMDVQMPEMDGLEATQRIRSRWPGEGRPYIVAVTANAMEGDRGPCIEAGMDDYLTKPISLKELGRALARCARQGERTHGDFGSSG</sequence>